<proteinExistence type="predicted"/>
<evidence type="ECO:0000313" key="4">
    <source>
        <dbReference type="Proteomes" id="UP000266723"/>
    </source>
</evidence>
<protein>
    <recommendedName>
        <fullName evidence="5">Phosphofructokinase domain-containing protein</fullName>
    </recommendedName>
</protein>
<evidence type="ECO:0000313" key="3">
    <source>
        <dbReference type="EMBL" id="KAF3498529.1"/>
    </source>
</evidence>
<evidence type="ECO:0008006" key="5">
    <source>
        <dbReference type="Google" id="ProtNLM"/>
    </source>
</evidence>
<dbReference type="PANTHER" id="PTHR43650:SF1">
    <property type="entry name" value="PYROPHOSPHATE--FRUCTOSE 6-PHOSPHATE 1-PHOSPHOTRANSFERASE SUBUNIT BETA 2"/>
    <property type="match status" value="1"/>
</dbReference>
<keyword evidence="4" id="KW-1185">Reference proteome</keyword>
<comment type="caution">
    <text evidence="3">The sequence shown here is derived from an EMBL/GenBank/DDBJ whole genome shotgun (WGS) entry which is preliminary data.</text>
</comment>
<accession>A0ABQ7ALE6</accession>
<sequence>MEFKQAEETAKNLDLDGLVVIGGDDSNTNACLLAENFSLIVIWFKYSIEDEELLRMLLRLFVPDQRAASSGHKLKISDVLSGGQAPGGHNVITGLLATAGLVIKPLLL</sequence>
<evidence type="ECO:0000256" key="2">
    <source>
        <dbReference type="ARBA" id="ARBA00023152"/>
    </source>
</evidence>
<dbReference type="SUPFAM" id="SSF53784">
    <property type="entry name" value="Phosphofructokinase"/>
    <property type="match status" value="2"/>
</dbReference>
<evidence type="ECO:0000256" key="1">
    <source>
        <dbReference type="ARBA" id="ARBA00022490"/>
    </source>
</evidence>
<dbReference type="EMBL" id="QGKV02002055">
    <property type="protein sequence ID" value="KAF3498529.1"/>
    <property type="molecule type" value="Genomic_DNA"/>
</dbReference>
<keyword evidence="2" id="KW-0324">Glycolysis</keyword>
<organism evidence="3 4">
    <name type="scientific">Brassica cretica</name>
    <name type="common">Mustard</name>
    <dbReference type="NCBI Taxonomy" id="69181"/>
    <lineage>
        <taxon>Eukaryota</taxon>
        <taxon>Viridiplantae</taxon>
        <taxon>Streptophyta</taxon>
        <taxon>Embryophyta</taxon>
        <taxon>Tracheophyta</taxon>
        <taxon>Spermatophyta</taxon>
        <taxon>Magnoliopsida</taxon>
        <taxon>eudicotyledons</taxon>
        <taxon>Gunneridae</taxon>
        <taxon>Pentapetalae</taxon>
        <taxon>rosids</taxon>
        <taxon>malvids</taxon>
        <taxon>Brassicales</taxon>
        <taxon>Brassicaceae</taxon>
        <taxon>Brassiceae</taxon>
        <taxon>Brassica</taxon>
    </lineage>
</organism>
<dbReference type="InterPro" id="IPR035966">
    <property type="entry name" value="PKF_sf"/>
</dbReference>
<dbReference type="Proteomes" id="UP000266723">
    <property type="component" value="Unassembled WGS sequence"/>
</dbReference>
<name>A0ABQ7ALE6_BRACR</name>
<dbReference type="Gene3D" id="3.40.50.450">
    <property type="match status" value="2"/>
</dbReference>
<gene>
    <name evidence="3" type="ORF">DY000_02056249</name>
</gene>
<keyword evidence="1" id="KW-0963">Cytoplasm</keyword>
<reference evidence="3 4" key="1">
    <citation type="journal article" date="2020" name="BMC Genomics">
        <title>Intraspecific diversification of the crop wild relative Brassica cretica Lam. using demographic model selection.</title>
        <authorList>
            <person name="Kioukis A."/>
            <person name="Michalopoulou V.A."/>
            <person name="Briers L."/>
            <person name="Pirintsos S."/>
            <person name="Studholme D.J."/>
            <person name="Pavlidis P."/>
            <person name="Sarris P.F."/>
        </authorList>
    </citation>
    <scope>NUCLEOTIDE SEQUENCE [LARGE SCALE GENOMIC DNA]</scope>
    <source>
        <strain evidence="4">cv. PFS-1207/04</strain>
    </source>
</reference>
<dbReference type="PANTHER" id="PTHR43650">
    <property type="entry name" value="PYROPHOSPHATE--FRUCTOSE 6-PHOSPHATE 1-PHOSPHOTRANSFERASE"/>
    <property type="match status" value="1"/>
</dbReference>